<feature type="domain" description="PAC" evidence="4">
    <location>
        <begin position="82"/>
        <end position="134"/>
    </location>
</feature>
<keyword evidence="5" id="KW-0808">Transferase</keyword>
<protein>
    <submittedName>
        <fullName evidence="5">Bifunctional protein kinase/phosphatase</fullName>
    </submittedName>
</protein>
<dbReference type="Pfam" id="PF08447">
    <property type="entry name" value="PAS_3"/>
    <property type="match status" value="1"/>
</dbReference>
<dbReference type="Pfam" id="PF07228">
    <property type="entry name" value="SpoIIE"/>
    <property type="match status" value="1"/>
</dbReference>
<dbReference type="NCBIfam" id="TIGR00229">
    <property type="entry name" value="sensory_box"/>
    <property type="match status" value="1"/>
</dbReference>
<dbReference type="RefSeq" id="WP_189223713.1">
    <property type="nucleotide sequence ID" value="NZ_BMRG01000004.1"/>
</dbReference>
<keyword evidence="1" id="KW-0378">Hydrolase</keyword>
<evidence type="ECO:0000256" key="1">
    <source>
        <dbReference type="ARBA" id="ARBA00022801"/>
    </source>
</evidence>
<dbReference type="InterPro" id="IPR003018">
    <property type="entry name" value="GAF"/>
</dbReference>
<evidence type="ECO:0000313" key="6">
    <source>
        <dbReference type="Proteomes" id="UP000639606"/>
    </source>
</evidence>
<dbReference type="PROSITE" id="PS50112">
    <property type="entry name" value="PAS"/>
    <property type="match status" value="1"/>
</dbReference>
<evidence type="ECO:0000259" key="3">
    <source>
        <dbReference type="PROSITE" id="PS50112"/>
    </source>
</evidence>
<dbReference type="InterPro" id="IPR029016">
    <property type="entry name" value="GAF-like_dom_sf"/>
</dbReference>
<gene>
    <name evidence="5" type="ORF">GCM10010185_28860</name>
</gene>
<dbReference type="Gene3D" id="3.30.565.10">
    <property type="entry name" value="Histidine kinase-like ATPase, C-terminal domain"/>
    <property type="match status" value="1"/>
</dbReference>
<dbReference type="Gene3D" id="3.30.450.40">
    <property type="match status" value="1"/>
</dbReference>
<reference evidence="5" key="2">
    <citation type="submission" date="2020-09" db="EMBL/GenBank/DDBJ databases">
        <authorList>
            <person name="Sun Q."/>
            <person name="Ohkuma M."/>
        </authorList>
    </citation>
    <scope>NUCLEOTIDE SEQUENCE</scope>
    <source>
        <strain evidence="5">JCM 3313</strain>
    </source>
</reference>
<feature type="region of interest" description="Disordered" evidence="2">
    <location>
        <begin position="404"/>
        <end position="433"/>
    </location>
</feature>
<accession>A0A918ED60</accession>
<dbReference type="CDD" id="cd00130">
    <property type="entry name" value="PAS"/>
    <property type="match status" value="1"/>
</dbReference>
<dbReference type="SUPFAM" id="SSF81606">
    <property type="entry name" value="PP2C-like"/>
    <property type="match status" value="1"/>
</dbReference>
<proteinExistence type="predicted"/>
<dbReference type="InterPro" id="IPR013655">
    <property type="entry name" value="PAS_fold_3"/>
</dbReference>
<dbReference type="CDD" id="cd16936">
    <property type="entry name" value="HATPase_RsbW-like"/>
    <property type="match status" value="1"/>
</dbReference>
<dbReference type="InterPro" id="IPR003594">
    <property type="entry name" value="HATPase_dom"/>
</dbReference>
<evidence type="ECO:0000313" key="5">
    <source>
        <dbReference type="EMBL" id="GGP54578.1"/>
    </source>
</evidence>
<dbReference type="PANTHER" id="PTHR43156:SF2">
    <property type="entry name" value="STAGE II SPORULATION PROTEIN E"/>
    <property type="match status" value="1"/>
</dbReference>
<dbReference type="SMART" id="SM00065">
    <property type="entry name" value="GAF"/>
    <property type="match status" value="1"/>
</dbReference>
<dbReference type="SUPFAM" id="SSF55874">
    <property type="entry name" value="ATPase domain of HSP90 chaperone/DNA topoisomerase II/histidine kinase"/>
    <property type="match status" value="1"/>
</dbReference>
<feature type="domain" description="PAS" evidence="3">
    <location>
        <begin position="299"/>
        <end position="343"/>
    </location>
</feature>
<evidence type="ECO:0000259" key="4">
    <source>
        <dbReference type="PROSITE" id="PS50113"/>
    </source>
</evidence>
<dbReference type="PROSITE" id="PS50113">
    <property type="entry name" value="PAC"/>
    <property type="match status" value="1"/>
</dbReference>
<dbReference type="InterPro" id="IPR000014">
    <property type="entry name" value="PAS"/>
</dbReference>
<dbReference type="SMART" id="SM00331">
    <property type="entry name" value="PP2C_SIG"/>
    <property type="match status" value="1"/>
</dbReference>
<dbReference type="AlphaFoldDB" id="A0A918ED60"/>
<dbReference type="InterPro" id="IPR036890">
    <property type="entry name" value="HATPase_C_sf"/>
</dbReference>
<dbReference type="SUPFAM" id="SSF55785">
    <property type="entry name" value="PYP-like sensor domain (PAS domain)"/>
    <property type="match status" value="2"/>
</dbReference>
<organism evidence="5 6">
    <name type="scientific">Saccharothrix coeruleofusca</name>
    <dbReference type="NCBI Taxonomy" id="33919"/>
    <lineage>
        <taxon>Bacteria</taxon>
        <taxon>Bacillati</taxon>
        <taxon>Actinomycetota</taxon>
        <taxon>Actinomycetes</taxon>
        <taxon>Pseudonocardiales</taxon>
        <taxon>Pseudonocardiaceae</taxon>
        <taxon>Saccharothrix</taxon>
    </lineage>
</organism>
<name>A0A918ED60_9PSEU</name>
<evidence type="ECO:0000256" key="2">
    <source>
        <dbReference type="SAM" id="MobiDB-lite"/>
    </source>
</evidence>
<dbReference type="GO" id="GO:0016791">
    <property type="term" value="F:phosphatase activity"/>
    <property type="evidence" value="ECO:0007669"/>
    <property type="project" value="TreeGrafter"/>
</dbReference>
<dbReference type="InterPro" id="IPR052016">
    <property type="entry name" value="Bact_Sigma-Reg"/>
</dbReference>
<dbReference type="SMART" id="SM00091">
    <property type="entry name" value="PAS"/>
    <property type="match status" value="2"/>
</dbReference>
<dbReference type="InterPro" id="IPR001932">
    <property type="entry name" value="PPM-type_phosphatase-like_dom"/>
</dbReference>
<comment type="caution">
    <text evidence="5">The sequence shown here is derived from an EMBL/GenBank/DDBJ whole genome shotgun (WGS) entry which is preliminary data.</text>
</comment>
<dbReference type="InterPro" id="IPR036457">
    <property type="entry name" value="PPM-type-like_dom_sf"/>
</dbReference>
<dbReference type="Gene3D" id="3.30.450.20">
    <property type="entry name" value="PAS domain"/>
    <property type="match status" value="2"/>
</dbReference>
<dbReference type="Proteomes" id="UP000639606">
    <property type="component" value="Unassembled WGS sequence"/>
</dbReference>
<dbReference type="Pfam" id="PF00989">
    <property type="entry name" value="PAS"/>
    <property type="match status" value="1"/>
</dbReference>
<dbReference type="SUPFAM" id="SSF55781">
    <property type="entry name" value="GAF domain-like"/>
    <property type="match status" value="1"/>
</dbReference>
<sequence>MSAGPQEDRPGTSTLVDDVGAVVWRADPRTRRFTFVSAHAEALLGHPVRRWLAEPDFPATLVHPGDRAAGAARWDIAGRDDFELLYRAVTAGGRVLWLHEKVHVVRDADGAALVLQGVMVDVSGLCAAEERHRFLALVERELRRLDDTEEVVAAATRLLGGRLGADRCAQARAEPGEDHFVISGDHATGLPRLPGRVAASELGEDCLRSLRAGRPWVVADSGSDPRLVGRDLAAYERAGVRAAVCVPLSRGGRFAAALVVHQSTARRWTPEEVELVSAVAVRCWESSRRAHAEAALRDREGWHRLLVERAADGIWALDRDLRFVEANPAACALLGYSRERLLGVGVTELAVPGEESGPFALAADPSTARVVDEVWRLRRADGSVVALELNVQVTATGVRAIGRAAAQRSTGTEGEPPPHREHGIAEAPRHDPPPALDRLAISARRLPTAHHARVGGDWYEVLPVTGTAVALSVGDVAGGGSTTAVVGRLRSALVGYLLQGHSPAAALRRLDTFARRVDGAAGSTCACLTVDWATGALRWAAAGHPPPLVVDGGRARFLPGDAGPTLGTPGGPPHHDRTAALTPGASVVLYTNGLLQRRGAPVEQGRERLLTAARDAHELAPEGMATAIADALLTDDRDDVALVVVRRLPEPLRARVPALAGELAAMRRRVAAWAGVAGLPADLVDDLQLTLGEAAANSVDHAYPDGPGEFDYEVATTARGVHVTVRDRGTWRPAPADKGHRGRGMQIIRTIGERAVFHHDEHGTTVDFDLVATPAAPPGATTPPGEPT</sequence>
<dbReference type="InterPro" id="IPR035965">
    <property type="entry name" value="PAS-like_dom_sf"/>
</dbReference>
<dbReference type="PANTHER" id="PTHR43156">
    <property type="entry name" value="STAGE II SPORULATION PROTEIN E-RELATED"/>
    <property type="match status" value="1"/>
</dbReference>
<dbReference type="Pfam" id="PF13581">
    <property type="entry name" value="HATPase_c_2"/>
    <property type="match status" value="1"/>
</dbReference>
<reference evidence="5" key="1">
    <citation type="journal article" date="2014" name="Int. J. Syst. Evol. Microbiol.">
        <title>Complete genome sequence of Corynebacterium casei LMG S-19264T (=DSM 44701T), isolated from a smear-ripened cheese.</title>
        <authorList>
            <consortium name="US DOE Joint Genome Institute (JGI-PGF)"/>
            <person name="Walter F."/>
            <person name="Albersmeier A."/>
            <person name="Kalinowski J."/>
            <person name="Ruckert C."/>
        </authorList>
    </citation>
    <scope>NUCLEOTIDE SEQUENCE</scope>
    <source>
        <strain evidence="5">JCM 3313</strain>
    </source>
</reference>
<dbReference type="GO" id="GO:0006355">
    <property type="term" value="P:regulation of DNA-templated transcription"/>
    <property type="evidence" value="ECO:0007669"/>
    <property type="project" value="InterPro"/>
</dbReference>
<dbReference type="EMBL" id="BMRG01000004">
    <property type="protein sequence ID" value="GGP54578.1"/>
    <property type="molecule type" value="Genomic_DNA"/>
</dbReference>
<keyword evidence="6" id="KW-1185">Reference proteome</keyword>
<feature type="compositionally biased region" description="Basic and acidic residues" evidence="2">
    <location>
        <begin position="416"/>
        <end position="432"/>
    </location>
</feature>
<dbReference type="GO" id="GO:0016301">
    <property type="term" value="F:kinase activity"/>
    <property type="evidence" value="ECO:0007669"/>
    <property type="project" value="UniProtKB-KW"/>
</dbReference>
<keyword evidence="5" id="KW-0418">Kinase</keyword>
<dbReference type="Pfam" id="PF01590">
    <property type="entry name" value="GAF"/>
    <property type="match status" value="1"/>
</dbReference>
<dbReference type="Gene3D" id="3.60.40.10">
    <property type="entry name" value="PPM-type phosphatase domain"/>
    <property type="match status" value="1"/>
</dbReference>
<dbReference type="InterPro" id="IPR013767">
    <property type="entry name" value="PAS_fold"/>
</dbReference>
<dbReference type="InterPro" id="IPR000700">
    <property type="entry name" value="PAS-assoc_C"/>
</dbReference>